<dbReference type="GO" id="GO:0003677">
    <property type="term" value="F:DNA binding"/>
    <property type="evidence" value="ECO:0007669"/>
    <property type="project" value="InterPro"/>
</dbReference>
<dbReference type="InterPro" id="IPR010982">
    <property type="entry name" value="Lambda_DNA-bd_dom_sf"/>
</dbReference>
<keyword evidence="3" id="KW-1185">Reference proteome</keyword>
<dbReference type="KEGG" id="palo:E6C60_3072"/>
<sequence length="108" mass="12323">MFSFSECIKLAMKKADITKQQLAESTGYSYQYIYDLLNGRRRWNEESLEKVCHSIGLEVNVVSSVSAQTPNLPEHTSERLREVLAENKRLCEEVGNLKTAIKALTKGW</sequence>
<dbReference type="EMBL" id="CP040396">
    <property type="protein sequence ID" value="QCT03783.1"/>
    <property type="molecule type" value="Genomic_DNA"/>
</dbReference>
<proteinExistence type="predicted"/>
<name>A0A4P8XMW5_9BACL</name>
<evidence type="ECO:0000313" key="3">
    <source>
        <dbReference type="Proteomes" id="UP000300879"/>
    </source>
</evidence>
<dbReference type="CDD" id="cd00093">
    <property type="entry name" value="HTH_XRE"/>
    <property type="match status" value="1"/>
</dbReference>
<gene>
    <name evidence="2" type="ORF">E6C60_3072</name>
</gene>
<reference evidence="2 3" key="1">
    <citation type="submission" date="2019-05" db="EMBL/GenBank/DDBJ databases">
        <authorList>
            <person name="Chen C."/>
        </authorList>
    </citation>
    <scope>NUCLEOTIDE SEQUENCE [LARGE SCALE GENOMIC DNA]</scope>
    <source>
        <strain evidence="2 3">HB172198</strain>
    </source>
</reference>
<dbReference type="InterPro" id="IPR001387">
    <property type="entry name" value="Cro/C1-type_HTH"/>
</dbReference>
<dbReference type="Gene3D" id="1.10.260.40">
    <property type="entry name" value="lambda repressor-like DNA-binding domains"/>
    <property type="match status" value="1"/>
</dbReference>
<dbReference type="Proteomes" id="UP000300879">
    <property type="component" value="Chromosome"/>
</dbReference>
<evidence type="ECO:0000313" key="2">
    <source>
        <dbReference type="EMBL" id="QCT03783.1"/>
    </source>
</evidence>
<protein>
    <recommendedName>
        <fullName evidence="1">HTH cro/C1-type domain-containing protein</fullName>
    </recommendedName>
</protein>
<organism evidence="2 3">
    <name type="scientific">Paenibacillus algicola</name>
    <dbReference type="NCBI Taxonomy" id="2565926"/>
    <lineage>
        <taxon>Bacteria</taxon>
        <taxon>Bacillati</taxon>
        <taxon>Bacillota</taxon>
        <taxon>Bacilli</taxon>
        <taxon>Bacillales</taxon>
        <taxon>Paenibacillaceae</taxon>
        <taxon>Paenibacillus</taxon>
    </lineage>
</organism>
<dbReference type="AlphaFoldDB" id="A0A4P8XMW5"/>
<dbReference type="PROSITE" id="PS50943">
    <property type="entry name" value="HTH_CROC1"/>
    <property type="match status" value="1"/>
</dbReference>
<dbReference type="Pfam" id="PF01381">
    <property type="entry name" value="HTH_3"/>
    <property type="match status" value="1"/>
</dbReference>
<accession>A0A4P8XMW5</accession>
<evidence type="ECO:0000259" key="1">
    <source>
        <dbReference type="PROSITE" id="PS50943"/>
    </source>
</evidence>
<dbReference type="SMART" id="SM00530">
    <property type="entry name" value="HTH_XRE"/>
    <property type="match status" value="1"/>
</dbReference>
<feature type="domain" description="HTH cro/C1-type" evidence="1">
    <location>
        <begin position="8"/>
        <end position="62"/>
    </location>
</feature>
<dbReference type="OrthoDB" id="1684794at2"/>
<dbReference type="SUPFAM" id="SSF47413">
    <property type="entry name" value="lambda repressor-like DNA-binding domains"/>
    <property type="match status" value="1"/>
</dbReference>